<dbReference type="Pfam" id="PF05637">
    <property type="entry name" value="Glyco_transf_34"/>
    <property type="match status" value="1"/>
</dbReference>
<feature type="transmembrane region" description="Helical" evidence="11">
    <location>
        <begin position="12"/>
        <end position="34"/>
    </location>
</feature>
<evidence type="ECO:0000256" key="4">
    <source>
        <dbReference type="ARBA" id="ARBA00022679"/>
    </source>
</evidence>
<comment type="similarity">
    <text evidence="2">Belongs to the glycosyltransferase 34 family.</text>
</comment>
<dbReference type="Gene3D" id="3.90.550.10">
    <property type="entry name" value="Spore Coat Polysaccharide Biosynthesis Protein SpsA, Chain A"/>
    <property type="match status" value="1"/>
</dbReference>
<evidence type="ECO:0000256" key="11">
    <source>
        <dbReference type="SAM" id="Phobius"/>
    </source>
</evidence>
<gene>
    <name evidence="12" type="ORF">RGQ29_022537</name>
</gene>
<keyword evidence="13" id="KW-1185">Reference proteome</keyword>
<evidence type="ECO:0000256" key="2">
    <source>
        <dbReference type="ARBA" id="ARBA00005664"/>
    </source>
</evidence>
<keyword evidence="6" id="KW-0735">Signal-anchor</keyword>
<dbReference type="GO" id="GO:0008378">
    <property type="term" value="F:galactosyltransferase activity"/>
    <property type="evidence" value="ECO:0007669"/>
    <property type="project" value="TreeGrafter"/>
</dbReference>
<comment type="subcellular location">
    <subcellularLocation>
        <location evidence="1">Golgi apparatus membrane</location>
        <topology evidence="1">Single-pass type II membrane protein</topology>
    </subcellularLocation>
</comment>
<keyword evidence="5 11" id="KW-0812">Transmembrane</keyword>
<evidence type="ECO:0000256" key="8">
    <source>
        <dbReference type="ARBA" id="ARBA00023034"/>
    </source>
</evidence>
<evidence type="ECO:0000256" key="10">
    <source>
        <dbReference type="ARBA" id="ARBA00023180"/>
    </source>
</evidence>
<evidence type="ECO:0000313" key="13">
    <source>
        <dbReference type="Proteomes" id="UP001324115"/>
    </source>
</evidence>
<keyword evidence="7 11" id="KW-1133">Transmembrane helix</keyword>
<dbReference type="InterPro" id="IPR029044">
    <property type="entry name" value="Nucleotide-diphossugar_trans"/>
</dbReference>
<evidence type="ECO:0000256" key="9">
    <source>
        <dbReference type="ARBA" id="ARBA00023136"/>
    </source>
</evidence>
<evidence type="ECO:0000256" key="3">
    <source>
        <dbReference type="ARBA" id="ARBA00022676"/>
    </source>
</evidence>
<name>A0AAN7IT16_QUERU</name>
<evidence type="ECO:0000256" key="5">
    <source>
        <dbReference type="ARBA" id="ARBA00022692"/>
    </source>
</evidence>
<reference evidence="12 13" key="1">
    <citation type="journal article" date="2023" name="G3 (Bethesda)">
        <title>A haplotype-resolved chromosome-scale genome for Quercus rubra L. provides insights into the genetics of adaptive traits for red oak species.</title>
        <authorList>
            <person name="Kapoor B."/>
            <person name="Jenkins J."/>
            <person name="Schmutz J."/>
            <person name="Zhebentyayeva T."/>
            <person name="Kuelheim C."/>
            <person name="Coggeshall M."/>
            <person name="Heim C."/>
            <person name="Lasky J.R."/>
            <person name="Leites L."/>
            <person name="Islam-Faridi N."/>
            <person name="Romero-Severson J."/>
            <person name="DeLeo V.L."/>
            <person name="Lucas S.M."/>
            <person name="Lazic D."/>
            <person name="Gailing O."/>
            <person name="Carlson J."/>
            <person name="Staton M."/>
        </authorList>
    </citation>
    <scope>NUCLEOTIDE SEQUENCE [LARGE SCALE GENOMIC DNA]</scope>
    <source>
        <strain evidence="12">Pseudo-F2</strain>
    </source>
</reference>
<sequence length="442" mass="51648">MAKSTFQNKPTTCVCLANTFLFLSLLLFLLLLLWNLSSFYNPIPIIHSPFTKSKSEPKLEPDGVVGSPNCAAHELCDPPEKSFYDNPGLSYSIEKPMKNWDEKRSDWLKQHLSFATGARDRILVVTGSQPLPCENPIGDHLLLRLFKNKVDYCRIHGYDIFYNNAYLHPKMDAYWAKFPVIRATMLAHPEVEWIWWIDSDAVFTDMKFRVPLDRYKDHNLVVYGWPNLVYEDKANKSGTSLNAGVFMIRNCQWSMDLVNDWAEMGPNSPNYKKWGQIQLSTFKDKTYPHSDDQSALIYLLFKHKDKWGNKTYIENEYYFQGYWVEIVKTYDNITEGYKEVEILGPTLRRRHAEKLSEYYAKLREPYLEDAGFKRRRPFVTHFTGCQQCNGIHNTMYVGDTCWIEMQRALNFADNQVLRNYGFVHPDLMNSSFVSPLPFDYPA</sequence>
<evidence type="ECO:0000313" key="12">
    <source>
        <dbReference type="EMBL" id="KAK4584906.1"/>
    </source>
</evidence>
<keyword evidence="10" id="KW-0325">Glycoprotein</keyword>
<dbReference type="GO" id="GO:0005768">
    <property type="term" value="C:endosome"/>
    <property type="evidence" value="ECO:0007669"/>
    <property type="project" value="TreeGrafter"/>
</dbReference>
<dbReference type="Proteomes" id="UP001324115">
    <property type="component" value="Unassembled WGS sequence"/>
</dbReference>
<proteinExistence type="inferred from homology"/>
<dbReference type="PANTHER" id="PTHR31311:SF17">
    <property type="entry name" value="GALACTOSYL TRANSFERASE GMA12_MNN10 FAMILY PROTEIN"/>
    <property type="match status" value="1"/>
</dbReference>
<dbReference type="AlphaFoldDB" id="A0AAN7IT16"/>
<keyword evidence="4" id="KW-0808">Transferase</keyword>
<keyword evidence="9 11" id="KW-0472">Membrane</keyword>
<evidence type="ECO:0000256" key="7">
    <source>
        <dbReference type="ARBA" id="ARBA00022989"/>
    </source>
</evidence>
<dbReference type="EMBL" id="JAXUIC010000006">
    <property type="protein sequence ID" value="KAK4584906.1"/>
    <property type="molecule type" value="Genomic_DNA"/>
</dbReference>
<dbReference type="GO" id="GO:0000139">
    <property type="term" value="C:Golgi membrane"/>
    <property type="evidence" value="ECO:0007669"/>
    <property type="project" value="UniProtKB-SubCell"/>
</dbReference>
<keyword evidence="3" id="KW-0328">Glycosyltransferase</keyword>
<keyword evidence="8" id="KW-0333">Golgi apparatus</keyword>
<dbReference type="GO" id="GO:0005802">
    <property type="term" value="C:trans-Golgi network"/>
    <property type="evidence" value="ECO:0007669"/>
    <property type="project" value="TreeGrafter"/>
</dbReference>
<comment type="caution">
    <text evidence="12">The sequence shown here is derived from an EMBL/GenBank/DDBJ whole genome shotgun (WGS) entry which is preliminary data.</text>
</comment>
<accession>A0AAN7IT16</accession>
<evidence type="ECO:0000256" key="1">
    <source>
        <dbReference type="ARBA" id="ARBA00004323"/>
    </source>
</evidence>
<protein>
    <submittedName>
        <fullName evidence="12">Uncharacterized protein</fullName>
    </submittedName>
</protein>
<organism evidence="12 13">
    <name type="scientific">Quercus rubra</name>
    <name type="common">Northern red oak</name>
    <name type="synonym">Quercus borealis</name>
    <dbReference type="NCBI Taxonomy" id="3512"/>
    <lineage>
        <taxon>Eukaryota</taxon>
        <taxon>Viridiplantae</taxon>
        <taxon>Streptophyta</taxon>
        <taxon>Embryophyta</taxon>
        <taxon>Tracheophyta</taxon>
        <taxon>Spermatophyta</taxon>
        <taxon>Magnoliopsida</taxon>
        <taxon>eudicotyledons</taxon>
        <taxon>Gunneridae</taxon>
        <taxon>Pentapetalae</taxon>
        <taxon>rosids</taxon>
        <taxon>fabids</taxon>
        <taxon>Fagales</taxon>
        <taxon>Fagaceae</taxon>
        <taxon>Quercus</taxon>
    </lineage>
</organism>
<dbReference type="PANTHER" id="PTHR31311">
    <property type="entry name" value="XYLOGLUCAN 6-XYLOSYLTRANSFERASE 5-RELATED-RELATED"/>
    <property type="match status" value="1"/>
</dbReference>
<evidence type="ECO:0000256" key="6">
    <source>
        <dbReference type="ARBA" id="ARBA00022968"/>
    </source>
</evidence>
<dbReference type="FunFam" id="3.90.550.10:FF:000127">
    <property type="entry name" value="Probable glycosyltransferase 7"/>
    <property type="match status" value="1"/>
</dbReference>
<dbReference type="InterPro" id="IPR008630">
    <property type="entry name" value="Glyco_trans_34"/>
</dbReference>